<feature type="domain" description="CFA20" evidence="2">
    <location>
        <begin position="100"/>
        <end position="244"/>
    </location>
</feature>
<feature type="region of interest" description="Disordered" evidence="1">
    <location>
        <begin position="1"/>
        <end position="21"/>
    </location>
</feature>
<evidence type="ECO:0000313" key="4">
    <source>
        <dbReference type="Proteomes" id="UP001146120"/>
    </source>
</evidence>
<dbReference type="AlphaFoldDB" id="A0AAV2Z9M6"/>
<sequence>MMHVDPSVHSSTLSASSSSVQIGDGSYSQGDLYLECLLPKVIMHRERSRGGHRKLPHRPSQSPSSSSLDTEAEDDSVEVVPLAEHPAVLQAQAECQALLNGNEVTILEDGDVKEEVVQILGHEAQLVFPCRNIFRYVVLFIKNLEQFFEFQVEILDDKQEYRTFKATNARSLARIDASTCQLPLMLGQSEGWRYLCMDLQDLTARAFGSKHVTTTHLKIGSNCRLLRVYFQDERYFDRELPPHLTFLG</sequence>
<protein>
    <recommendedName>
        <fullName evidence="2">CFA20 domain-containing protein</fullName>
    </recommendedName>
</protein>
<dbReference type="EMBL" id="DAKRPA010000050">
    <property type="protein sequence ID" value="DBA01325.1"/>
    <property type="molecule type" value="Genomic_DNA"/>
</dbReference>
<dbReference type="PANTHER" id="PTHR12458">
    <property type="entry name" value="ORF PROTEIN"/>
    <property type="match status" value="1"/>
</dbReference>
<keyword evidence="4" id="KW-1185">Reference proteome</keyword>
<comment type="caution">
    <text evidence="3">The sequence shown here is derived from an EMBL/GenBank/DDBJ whole genome shotgun (WGS) entry which is preliminary data.</text>
</comment>
<evidence type="ECO:0000313" key="3">
    <source>
        <dbReference type="EMBL" id="DBA01325.1"/>
    </source>
</evidence>
<reference evidence="3" key="2">
    <citation type="journal article" date="2023" name="Microbiol Resour">
        <title>Decontamination and Annotation of the Draft Genome Sequence of the Oomycete Lagenidium giganteum ARSEF 373.</title>
        <authorList>
            <person name="Morgan W.R."/>
            <person name="Tartar A."/>
        </authorList>
    </citation>
    <scope>NUCLEOTIDE SEQUENCE</scope>
    <source>
        <strain evidence="3">ARSEF 373</strain>
    </source>
</reference>
<feature type="region of interest" description="Disordered" evidence="1">
    <location>
        <begin position="47"/>
        <end position="76"/>
    </location>
</feature>
<dbReference type="Proteomes" id="UP001146120">
    <property type="component" value="Unassembled WGS sequence"/>
</dbReference>
<dbReference type="InterPro" id="IPR040441">
    <property type="entry name" value="CFA20/CFAP20DC"/>
</dbReference>
<feature type="compositionally biased region" description="Low complexity" evidence="1">
    <location>
        <begin position="7"/>
        <end position="19"/>
    </location>
</feature>
<dbReference type="InterPro" id="IPR007714">
    <property type="entry name" value="CFA20_dom"/>
</dbReference>
<evidence type="ECO:0000256" key="1">
    <source>
        <dbReference type="SAM" id="MobiDB-lite"/>
    </source>
</evidence>
<gene>
    <name evidence="3" type="ORF">N0F65_001830</name>
</gene>
<proteinExistence type="predicted"/>
<organism evidence="3 4">
    <name type="scientific">Lagenidium giganteum</name>
    <dbReference type="NCBI Taxonomy" id="4803"/>
    <lineage>
        <taxon>Eukaryota</taxon>
        <taxon>Sar</taxon>
        <taxon>Stramenopiles</taxon>
        <taxon>Oomycota</taxon>
        <taxon>Peronosporomycetes</taxon>
        <taxon>Pythiales</taxon>
        <taxon>Pythiaceae</taxon>
    </lineage>
</organism>
<name>A0AAV2Z9M6_9STRA</name>
<reference evidence="3" key="1">
    <citation type="submission" date="2022-11" db="EMBL/GenBank/DDBJ databases">
        <authorList>
            <person name="Morgan W.R."/>
            <person name="Tartar A."/>
        </authorList>
    </citation>
    <scope>NUCLEOTIDE SEQUENCE</scope>
    <source>
        <strain evidence="3">ARSEF 373</strain>
    </source>
</reference>
<dbReference type="Pfam" id="PF05018">
    <property type="entry name" value="CFA20_dom"/>
    <property type="match status" value="1"/>
</dbReference>
<evidence type="ECO:0000259" key="2">
    <source>
        <dbReference type="Pfam" id="PF05018"/>
    </source>
</evidence>
<accession>A0AAV2Z9M6</accession>